<evidence type="ECO:0000256" key="2">
    <source>
        <dbReference type="ARBA" id="ARBA00022475"/>
    </source>
</evidence>
<dbReference type="InterPro" id="IPR001123">
    <property type="entry name" value="LeuE-type"/>
</dbReference>
<feature type="transmembrane region" description="Helical" evidence="6">
    <location>
        <begin position="149"/>
        <end position="178"/>
    </location>
</feature>
<feature type="transmembrane region" description="Helical" evidence="6">
    <location>
        <begin position="41"/>
        <end position="65"/>
    </location>
</feature>
<dbReference type="EMBL" id="JABFJW010000071">
    <property type="protein sequence ID" value="NOK09699.1"/>
    <property type="molecule type" value="Genomic_DNA"/>
</dbReference>
<gene>
    <name evidence="7" type="ORF">HNS30_11745</name>
</gene>
<comment type="subcellular location">
    <subcellularLocation>
        <location evidence="1">Cell membrane</location>
        <topology evidence="1">Multi-pass membrane protein</topology>
    </subcellularLocation>
</comment>
<keyword evidence="5 6" id="KW-0472">Membrane</keyword>
<comment type="caution">
    <text evidence="7">The sequence shown here is derived from an EMBL/GenBank/DDBJ whole genome shotgun (WGS) entry which is preliminary data.</text>
</comment>
<feature type="transmembrane region" description="Helical" evidence="6">
    <location>
        <begin position="6"/>
        <end position="29"/>
    </location>
</feature>
<evidence type="ECO:0000256" key="4">
    <source>
        <dbReference type="ARBA" id="ARBA00022989"/>
    </source>
</evidence>
<evidence type="ECO:0000256" key="6">
    <source>
        <dbReference type="SAM" id="Phobius"/>
    </source>
</evidence>
<dbReference type="AlphaFoldDB" id="A0A7Y4ND97"/>
<feature type="transmembrane region" description="Helical" evidence="6">
    <location>
        <begin position="71"/>
        <end position="92"/>
    </location>
</feature>
<reference evidence="7 8" key="1">
    <citation type="submission" date="2020-05" db="EMBL/GenBank/DDBJ databases">
        <authorList>
            <person name="Whitworth D."/>
        </authorList>
    </citation>
    <scope>NUCLEOTIDE SEQUENCE [LARGE SCALE GENOMIC DNA]</scope>
    <source>
        <strain evidence="7 8">CA046A</strain>
    </source>
</reference>
<dbReference type="PIRSF" id="PIRSF006324">
    <property type="entry name" value="LeuE"/>
    <property type="match status" value="1"/>
</dbReference>
<dbReference type="GO" id="GO:0015171">
    <property type="term" value="F:amino acid transmembrane transporter activity"/>
    <property type="evidence" value="ECO:0007669"/>
    <property type="project" value="TreeGrafter"/>
</dbReference>
<dbReference type="PANTHER" id="PTHR30086">
    <property type="entry name" value="ARGININE EXPORTER PROTEIN ARGO"/>
    <property type="match status" value="1"/>
</dbReference>
<organism evidence="7 8">
    <name type="scientific">Corallococcus exercitus</name>
    <dbReference type="NCBI Taxonomy" id="2316736"/>
    <lineage>
        <taxon>Bacteria</taxon>
        <taxon>Pseudomonadati</taxon>
        <taxon>Myxococcota</taxon>
        <taxon>Myxococcia</taxon>
        <taxon>Myxococcales</taxon>
        <taxon>Cystobacterineae</taxon>
        <taxon>Myxococcaceae</taxon>
        <taxon>Corallococcus</taxon>
    </lineage>
</organism>
<proteinExistence type="predicted"/>
<keyword evidence="2" id="KW-1003">Cell membrane</keyword>
<keyword evidence="3 6" id="KW-0812">Transmembrane</keyword>
<keyword evidence="4 6" id="KW-1133">Transmembrane helix</keyword>
<evidence type="ECO:0000313" key="8">
    <source>
        <dbReference type="Proteomes" id="UP000528460"/>
    </source>
</evidence>
<evidence type="ECO:0000256" key="1">
    <source>
        <dbReference type="ARBA" id="ARBA00004651"/>
    </source>
</evidence>
<accession>A0A7Y4ND97</accession>
<dbReference type="RefSeq" id="WP_171413876.1">
    <property type="nucleotide sequence ID" value="NZ_JABFJW010000071.1"/>
</dbReference>
<sequence length="211" mass="22359">MTVTQSLLTFVVAAFILAITPGIDTAMVLRTSALEGPRRAGFAALGICLGCLVWGGAVALGLGALLAASQIAYTVLSWAGAAYLVWLGIGLLRKPRSRFVADEAVTRAEGQQGAMDWLRRGLLTNVLNPKVGVFYVTFLPQFVPPGVPVVAYTFLLAAIHAAAGAIWFALLIGVTAPLGRLLRRPAFMKTMDRLTGCVFIAFGAKLALSRR</sequence>
<dbReference type="Proteomes" id="UP000528460">
    <property type="component" value="Unassembled WGS sequence"/>
</dbReference>
<evidence type="ECO:0000313" key="7">
    <source>
        <dbReference type="EMBL" id="NOK09699.1"/>
    </source>
</evidence>
<dbReference type="GO" id="GO:0005886">
    <property type="term" value="C:plasma membrane"/>
    <property type="evidence" value="ECO:0007669"/>
    <property type="project" value="UniProtKB-SubCell"/>
</dbReference>
<name>A0A7Y4ND97_9BACT</name>
<evidence type="ECO:0000256" key="3">
    <source>
        <dbReference type="ARBA" id="ARBA00022692"/>
    </source>
</evidence>
<dbReference type="Pfam" id="PF01810">
    <property type="entry name" value="LysE"/>
    <property type="match status" value="1"/>
</dbReference>
<evidence type="ECO:0000256" key="5">
    <source>
        <dbReference type="ARBA" id="ARBA00023136"/>
    </source>
</evidence>
<protein>
    <submittedName>
        <fullName evidence="7">LysE family translocator</fullName>
    </submittedName>
</protein>
<dbReference type="PANTHER" id="PTHR30086:SF20">
    <property type="entry name" value="ARGININE EXPORTER PROTEIN ARGO-RELATED"/>
    <property type="match status" value="1"/>
</dbReference>